<dbReference type="InterPro" id="IPR053807">
    <property type="entry name" value="LppM"/>
</dbReference>
<dbReference type="EMBL" id="FNKO01000001">
    <property type="protein sequence ID" value="SDQ07131.1"/>
    <property type="molecule type" value="Genomic_DNA"/>
</dbReference>
<keyword evidence="1" id="KW-0812">Transmembrane</keyword>
<keyword evidence="1" id="KW-0472">Membrane</keyword>
<dbReference type="Proteomes" id="UP000199301">
    <property type="component" value="Unassembled WGS sequence"/>
</dbReference>
<dbReference type="STRING" id="995062.SAMN04489718_0057"/>
<evidence type="ECO:0000259" key="2">
    <source>
        <dbReference type="Pfam" id="PF21946"/>
    </source>
</evidence>
<organism evidence="3 4">
    <name type="scientific">Actinopolyspora saharensis</name>
    <dbReference type="NCBI Taxonomy" id="995062"/>
    <lineage>
        <taxon>Bacteria</taxon>
        <taxon>Bacillati</taxon>
        <taxon>Actinomycetota</taxon>
        <taxon>Actinomycetes</taxon>
        <taxon>Actinopolysporales</taxon>
        <taxon>Actinopolysporaceae</taxon>
        <taxon>Actinopolyspora</taxon>
    </lineage>
</organism>
<dbReference type="Pfam" id="PF21946">
    <property type="entry name" value="LppM"/>
    <property type="match status" value="1"/>
</dbReference>
<keyword evidence="1" id="KW-1133">Transmembrane helix</keyword>
<keyword evidence="4" id="KW-1185">Reference proteome</keyword>
<protein>
    <recommendedName>
        <fullName evidence="2">LppM domain-containing protein</fullName>
    </recommendedName>
</protein>
<feature type="transmembrane region" description="Helical" evidence="1">
    <location>
        <begin position="188"/>
        <end position="213"/>
    </location>
</feature>
<evidence type="ECO:0000313" key="4">
    <source>
        <dbReference type="Proteomes" id="UP000199301"/>
    </source>
</evidence>
<gene>
    <name evidence="3" type="ORF">SAMN04489718_0057</name>
</gene>
<feature type="domain" description="LppM" evidence="2">
    <location>
        <begin position="31"/>
        <end position="179"/>
    </location>
</feature>
<name>A0A1H0XWD3_9ACTN</name>
<accession>A0A1H0XWD3</accession>
<reference evidence="4" key="1">
    <citation type="submission" date="2016-10" db="EMBL/GenBank/DDBJ databases">
        <authorList>
            <person name="Varghese N."/>
            <person name="Submissions S."/>
        </authorList>
    </citation>
    <scope>NUCLEOTIDE SEQUENCE [LARGE SCALE GENOMIC DNA]</scope>
    <source>
        <strain evidence="4">DSM 45459</strain>
    </source>
</reference>
<evidence type="ECO:0000256" key="1">
    <source>
        <dbReference type="SAM" id="Phobius"/>
    </source>
</evidence>
<sequence length="224" mass="24196">MWCCVDVARSRLGAALMILLVGVLVSGCLNATVSLSIDEQDKVSGEVMIATPPAANRGDLRMRVPRELSDRVSVSPYREGERQGSKIEFDSLDFEELERLARELSSSDSRYSLSLSRSGTLVRLNGSVDLTPLAETNSDVLVEVSTPGEVTTTNGETDAGMVSWHPSPGEVTEMSATFQFSSNRSAGLFGWSTIVGLVTFGTAFLVAVLALLARQRYRKEAEQG</sequence>
<evidence type="ECO:0000313" key="3">
    <source>
        <dbReference type="EMBL" id="SDQ07131.1"/>
    </source>
</evidence>
<proteinExistence type="predicted"/>
<dbReference type="AlphaFoldDB" id="A0A1H0XWD3"/>